<evidence type="ECO:0000313" key="3">
    <source>
        <dbReference type="Proteomes" id="UP000005845"/>
    </source>
</evidence>
<comment type="caution">
    <text evidence="2">The sequence shown here is derived from an EMBL/GenBank/DDBJ whole genome shotgun (WGS) entry which is preliminary data.</text>
</comment>
<evidence type="ECO:0000313" key="2">
    <source>
        <dbReference type="EMBL" id="GAB40151.1"/>
    </source>
</evidence>
<reference evidence="2 3" key="1">
    <citation type="submission" date="2012-02" db="EMBL/GenBank/DDBJ databases">
        <title>Whole genome shotgun sequence of Gordonia sputi NBRC 100414.</title>
        <authorList>
            <person name="Yoshida I."/>
            <person name="Hosoyama A."/>
            <person name="Tsuchikane K."/>
            <person name="Katsumata H."/>
            <person name="Yamazaki S."/>
            <person name="Fujita N."/>
        </authorList>
    </citation>
    <scope>NUCLEOTIDE SEQUENCE [LARGE SCALE GENOMIC DNA]</scope>
    <source>
        <strain evidence="2 3">NBRC 100414</strain>
    </source>
</reference>
<dbReference type="InterPro" id="IPR000073">
    <property type="entry name" value="AB_hydrolase_1"/>
</dbReference>
<sequence length="254" mass="26424">MSTDSVATDSPHTTSRTPIVLVHGLRVSGQTFRRVAGSLADRDVVCPDMPGHGSRADETFTLDGAVAAVVDAIDSVGGSAVVVGMSMGGYVAMATAAAHPDRVAGLGVLCATAQPSGLLATPFRLFGAATSVLPSEAAQISRVLTRIAVGREVSDDMEAGGLALHSIRDVVDAVLHFDAIASVAAYPGPTLFANGAWDQFRLHEKRFVETAADGRLVVVPRAMHLFPLIQPDYTAALIDDFADTVDSADRASTR</sequence>
<protein>
    <submittedName>
        <fullName evidence="2">Putative hydrolase</fullName>
    </submittedName>
</protein>
<dbReference type="PANTHER" id="PTHR43798">
    <property type="entry name" value="MONOACYLGLYCEROL LIPASE"/>
    <property type="match status" value="1"/>
</dbReference>
<dbReference type="InterPro" id="IPR029058">
    <property type="entry name" value="AB_hydrolase_fold"/>
</dbReference>
<dbReference type="Pfam" id="PF12697">
    <property type="entry name" value="Abhydrolase_6"/>
    <property type="match status" value="1"/>
</dbReference>
<dbReference type="Proteomes" id="UP000005845">
    <property type="component" value="Unassembled WGS sequence"/>
</dbReference>
<dbReference type="eggNOG" id="COG2267">
    <property type="taxonomic scope" value="Bacteria"/>
</dbReference>
<keyword evidence="3" id="KW-1185">Reference proteome</keyword>
<name>H5U343_9ACTN</name>
<dbReference type="InterPro" id="IPR050266">
    <property type="entry name" value="AB_hydrolase_sf"/>
</dbReference>
<gene>
    <name evidence="2" type="ORF">GOSPT_089_00360</name>
</gene>
<evidence type="ECO:0000259" key="1">
    <source>
        <dbReference type="Pfam" id="PF12697"/>
    </source>
</evidence>
<dbReference type="AlphaFoldDB" id="H5U343"/>
<feature type="domain" description="AB hydrolase-1" evidence="1">
    <location>
        <begin position="19"/>
        <end position="236"/>
    </location>
</feature>
<dbReference type="RefSeq" id="WP_005207198.1">
    <property type="nucleotide sequence ID" value="NZ_BAFC01000087.1"/>
</dbReference>
<accession>H5U343</accession>
<dbReference type="EMBL" id="BAFC01000087">
    <property type="protein sequence ID" value="GAB40151.1"/>
    <property type="molecule type" value="Genomic_DNA"/>
</dbReference>
<dbReference type="PRINTS" id="PR00111">
    <property type="entry name" value="ABHYDROLASE"/>
</dbReference>
<dbReference type="Gene3D" id="3.40.50.1820">
    <property type="entry name" value="alpha/beta hydrolase"/>
    <property type="match status" value="1"/>
</dbReference>
<organism evidence="2 3">
    <name type="scientific">Gordonia sputi NBRC 100414</name>
    <dbReference type="NCBI Taxonomy" id="1089453"/>
    <lineage>
        <taxon>Bacteria</taxon>
        <taxon>Bacillati</taxon>
        <taxon>Actinomycetota</taxon>
        <taxon>Actinomycetes</taxon>
        <taxon>Mycobacteriales</taxon>
        <taxon>Gordoniaceae</taxon>
        <taxon>Gordonia</taxon>
    </lineage>
</organism>
<keyword evidence="2" id="KW-0378">Hydrolase</keyword>
<dbReference type="SUPFAM" id="SSF53474">
    <property type="entry name" value="alpha/beta-Hydrolases"/>
    <property type="match status" value="1"/>
</dbReference>
<proteinExistence type="predicted"/>
<dbReference type="GO" id="GO:0016787">
    <property type="term" value="F:hydrolase activity"/>
    <property type="evidence" value="ECO:0007669"/>
    <property type="project" value="UniProtKB-KW"/>
</dbReference>